<reference evidence="1" key="1">
    <citation type="submission" date="2020-09" db="EMBL/GenBank/DDBJ databases">
        <title>A novel bacterium of genus Hazenella, isolated from South China Sea.</title>
        <authorList>
            <person name="Huang H."/>
            <person name="Mo K."/>
            <person name="Hu Y."/>
        </authorList>
    </citation>
    <scope>NUCLEOTIDE SEQUENCE</scope>
    <source>
        <strain evidence="1">IB182357</strain>
    </source>
</reference>
<proteinExistence type="predicted"/>
<keyword evidence="2" id="KW-1185">Reference proteome</keyword>
<accession>A0A926NHL3</accession>
<dbReference type="AlphaFoldDB" id="A0A926NHL3"/>
<dbReference type="EMBL" id="JACXAH010000034">
    <property type="protein sequence ID" value="MBD1373704.1"/>
    <property type="molecule type" value="Genomic_DNA"/>
</dbReference>
<dbReference type="RefSeq" id="WP_191142699.1">
    <property type="nucleotide sequence ID" value="NZ_JACXAH010000034.1"/>
</dbReference>
<name>A0A926NHL3_9BACL</name>
<evidence type="ECO:0000313" key="1">
    <source>
        <dbReference type="EMBL" id="MBD1373704.1"/>
    </source>
</evidence>
<sequence length="46" mass="5168">MSLANILRAIAFSGGNQIEQLAIQREIPLPFQVQKVRMFNINGIVK</sequence>
<gene>
    <name evidence="1" type="ORF">IC620_15265</name>
</gene>
<comment type="caution">
    <text evidence="1">The sequence shown here is derived from an EMBL/GenBank/DDBJ whole genome shotgun (WGS) entry which is preliminary data.</text>
</comment>
<protein>
    <submittedName>
        <fullName evidence="1">Uncharacterized protein</fullName>
    </submittedName>
</protein>
<organism evidence="1 2">
    <name type="scientific">Polycladospora coralii</name>
    <dbReference type="NCBI Taxonomy" id="2771432"/>
    <lineage>
        <taxon>Bacteria</taxon>
        <taxon>Bacillati</taxon>
        <taxon>Bacillota</taxon>
        <taxon>Bacilli</taxon>
        <taxon>Bacillales</taxon>
        <taxon>Thermoactinomycetaceae</taxon>
        <taxon>Polycladospora</taxon>
    </lineage>
</organism>
<evidence type="ECO:0000313" key="2">
    <source>
        <dbReference type="Proteomes" id="UP000661691"/>
    </source>
</evidence>
<dbReference type="Proteomes" id="UP000661691">
    <property type="component" value="Unassembled WGS sequence"/>
</dbReference>